<protein>
    <submittedName>
        <fullName evidence="1">Uncharacterized protein</fullName>
    </submittedName>
</protein>
<dbReference type="InterPro" id="IPR005368">
    <property type="entry name" value="UPF0175"/>
</dbReference>
<evidence type="ECO:0000313" key="1">
    <source>
        <dbReference type="EMBL" id="MBK1631959.1"/>
    </source>
</evidence>
<dbReference type="Pfam" id="PF03683">
    <property type="entry name" value="UPF0175"/>
    <property type="match status" value="1"/>
</dbReference>
<evidence type="ECO:0000313" key="2">
    <source>
        <dbReference type="Proteomes" id="UP000748752"/>
    </source>
</evidence>
<name>A0ABS1CKH5_9GAMM</name>
<proteinExistence type="predicted"/>
<comment type="caution">
    <text evidence="1">The sequence shown here is derived from an EMBL/GenBank/DDBJ whole genome shotgun (WGS) entry which is preliminary data.</text>
</comment>
<organism evidence="1 2">
    <name type="scientific">Thiohalocapsa halophila</name>
    <dbReference type="NCBI Taxonomy" id="69359"/>
    <lineage>
        <taxon>Bacteria</taxon>
        <taxon>Pseudomonadati</taxon>
        <taxon>Pseudomonadota</taxon>
        <taxon>Gammaproteobacteria</taxon>
        <taxon>Chromatiales</taxon>
        <taxon>Chromatiaceae</taxon>
        <taxon>Thiohalocapsa</taxon>
    </lineage>
</organism>
<dbReference type="Proteomes" id="UP000748752">
    <property type="component" value="Unassembled WGS sequence"/>
</dbReference>
<accession>A0ABS1CKH5</accession>
<dbReference type="EMBL" id="NRRV01000036">
    <property type="protein sequence ID" value="MBK1631959.1"/>
    <property type="molecule type" value="Genomic_DNA"/>
</dbReference>
<keyword evidence="2" id="KW-1185">Reference proteome</keyword>
<reference evidence="1 2" key="1">
    <citation type="journal article" date="2020" name="Microorganisms">
        <title>Osmotic Adaptation and Compatible Solute Biosynthesis of Phototrophic Bacteria as Revealed from Genome Analyses.</title>
        <authorList>
            <person name="Imhoff J.F."/>
            <person name="Rahn T."/>
            <person name="Kunzel S."/>
            <person name="Keller A."/>
            <person name="Neulinger S.C."/>
        </authorList>
    </citation>
    <scope>NUCLEOTIDE SEQUENCE [LARGE SCALE GENOMIC DNA]</scope>
    <source>
        <strain evidence="1 2">DSM 6210</strain>
    </source>
</reference>
<sequence length="92" mass="9836">MSHTLSVDYPETFPDALHMSRAEFEREARLAMAAKLFETGRLSSGQAAGLIGMGRVAFLAELGRLRVATTQVGAEELEGDFAAAEAASDHPQ</sequence>
<gene>
    <name evidence="1" type="ORF">CKO31_14685</name>
</gene>
<dbReference type="RefSeq" id="WP_200239008.1">
    <property type="nucleotide sequence ID" value="NZ_NRRV01000036.1"/>
</dbReference>